<evidence type="ECO:0000313" key="8">
    <source>
        <dbReference type="EMBL" id="EKC55075.1"/>
    </source>
</evidence>
<feature type="domain" description="Outer membrane protein beta-barrel" evidence="7">
    <location>
        <begin position="1"/>
        <end position="167"/>
    </location>
</feature>
<keyword evidence="3" id="KW-0812">Transmembrane</keyword>
<dbReference type="PANTHER" id="PTHR30069:SF29">
    <property type="entry name" value="HEMOGLOBIN AND HEMOGLOBIN-HAPTOGLOBIN-BINDING PROTEIN 1-RELATED"/>
    <property type="match status" value="1"/>
</dbReference>
<keyword evidence="5" id="KW-0472">Membrane</keyword>
<protein>
    <submittedName>
        <fullName evidence="8">TonB-dependent receptor domain protein</fullName>
    </submittedName>
</protein>
<dbReference type="GO" id="GO:0009279">
    <property type="term" value="C:cell outer membrane"/>
    <property type="evidence" value="ECO:0007669"/>
    <property type="project" value="UniProtKB-SubCell"/>
</dbReference>
<sequence length="170" mass="19595">DYTTPIGKLHTIETGVKYIFRRNSSDNKFYEAAGGSNDYAYNEDRSSDYRHLNHILSAYAGYTLRYKDFTFKPGLRYEQTIQRVKYIVGPGENFHTNFSDLVPSVSLGMKIGKTQNIRAGYNMRIWRPGIWNLNPYFDDQNPMFISQGNPDLKSEKSHAFDVAYSSFSAK</sequence>
<dbReference type="GO" id="GO:0015344">
    <property type="term" value="F:siderophore uptake transmembrane transporter activity"/>
    <property type="evidence" value="ECO:0007669"/>
    <property type="project" value="TreeGrafter"/>
</dbReference>
<dbReference type="Gene3D" id="2.40.170.20">
    <property type="entry name" value="TonB-dependent receptor, beta-barrel domain"/>
    <property type="match status" value="1"/>
</dbReference>
<feature type="non-terminal residue" evidence="8">
    <location>
        <position position="1"/>
    </location>
</feature>
<dbReference type="InterPro" id="IPR041700">
    <property type="entry name" value="OMP_b-brl_3"/>
</dbReference>
<evidence type="ECO:0000256" key="5">
    <source>
        <dbReference type="ARBA" id="ARBA00023136"/>
    </source>
</evidence>
<dbReference type="InterPro" id="IPR036942">
    <property type="entry name" value="Beta-barrel_TonB_sf"/>
</dbReference>
<gene>
    <name evidence="8" type="ORF">LEA_15537</name>
</gene>
<proteinExistence type="predicted"/>
<dbReference type="Pfam" id="PF14905">
    <property type="entry name" value="OMP_b-brl_3"/>
    <property type="match status" value="1"/>
</dbReference>
<feature type="non-terminal residue" evidence="8">
    <location>
        <position position="170"/>
    </location>
</feature>
<dbReference type="GO" id="GO:0044718">
    <property type="term" value="P:siderophore transmembrane transport"/>
    <property type="evidence" value="ECO:0007669"/>
    <property type="project" value="TreeGrafter"/>
</dbReference>
<organism evidence="8">
    <name type="scientific">human gut metagenome</name>
    <dbReference type="NCBI Taxonomy" id="408170"/>
    <lineage>
        <taxon>unclassified sequences</taxon>
        <taxon>metagenomes</taxon>
        <taxon>organismal metagenomes</taxon>
    </lineage>
</organism>
<dbReference type="PANTHER" id="PTHR30069">
    <property type="entry name" value="TONB-DEPENDENT OUTER MEMBRANE RECEPTOR"/>
    <property type="match status" value="1"/>
</dbReference>
<accession>K1SMM4</accession>
<dbReference type="EMBL" id="AJWY01010604">
    <property type="protein sequence ID" value="EKC55075.1"/>
    <property type="molecule type" value="Genomic_DNA"/>
</dbReference>
<keyword evidence="6" id="KW-0998">Cell outer membrane</keyword>
<evidence type="ECO:0000256" key="4">
    <source>
        <dbReference type="ARBA" id="ARBA00022729"/>
    </source>
</evidence>
<evidence type="ECO:0000256" key="3">
    <source>
        <dbReference type="ARBA" id="ARBA00022692"/>
    </source>
</evidence>
<dbReference type="SUPFAM" id="SSF56935">
    <property type="entry name" value="Porins"/>
    <property type="match status" value="1"/>
</dbReference>
<evidence type="ECO:0000256" key="6">
    <source>
        <dbReference type="ARBA" id="ARBA00023237"/>
    </source>
</evidence>
<evidence type="ECO:0000256" key="1">
    <source>
        <dbReference type="ARBA" id="ARBA00004571"/>
    </source>
</evidence>
<comment type="caution">
    <text evidence="8">The sequence shown here is derived from an EMBL/GenBank/DDBJ whole genome shotgun (WGS) entry which is preliminary data.</text>
</comment>
<keyword evidence="2" id="KW-0813">Transport</keyword>
<keyword evidence="4" id="KW-0732">Signal</keyword>
<comment type="subcellular location">
    <subcellularLocation>
        <location evidence="1">Cell outer membrane</location>
        <topology evidence="1">Multi-pass membrane protein</topology>
    </subcellularLocation>
</comment>
<reference evidence="8" key="1">
    <citation type="journal article" date="2013" name="Environ. Microbiol.">
        <title>Microbiota from the distal guts of lean and obese adolescents exhibit partial functional redundancy besides clear differences in community structure.</title>
        <authorList>
            <person name="Ferrer M."/>
            <person name="Ruiz A."/>
            <person name="Lanza F."/>
            <person name="Haange S.B."/>
            <person name="Oberbach A."/>
            <person name="Till H."/>
            <person name="Bargiela R."/>
            <person name="Campoy C."/>
            <person name="Segura M.T."/>
            <person name="Richter M."/>
            <person name="von Bergen M."/>
            <person name="Seifert J."/>
            <person name="Suarez A."/>
        </authorList>
    </citation>
    <scope>NUCLEOTIDE SEQUENCE</scope>
</reference>
<evidence type="ECO:0000256" key="2">
    <source>
        <dbReference type="ARBA" id="ARBA00022448"/>
    </source>
</evidence>
<name>K1SMM4_9ZZZZ</name>
<evidence type="ECO:0000259" key="7">
    <source>
        <dbReference type="Pfam" id="PF14905"/>
    </source>
</evidence>
<keyword evidence="8" id="KW-0675">Receptor</keyword>
<dbReference type="InterPro" id="IPR039426">
    <property type="entry name" value="TonB-dep_rcpt-like"/>
</dbReference>
<dbReference type="AlphaFoldDB" id="K1SMM4"/>